<name>A0AAU7XDC9_9HYPH</name>
<reference evidence="2" key="1">
    <citation type="submission" date="2024-06" db="EMBL/GenBank/DDBJ databases">
        <title>Methylostella associata gen. nov., sp. nov., a novel Ancalomicrobiaceae-affiliated facultatively methylotrophic bacteria that feed on methanotrophs of the genus Methylococcus.</title>
        <authorList>
            <person name="Saltykova V."/>
            <person name="Danilova O.V."/>
            <person name="Oshkin I.Y."/>
            <person name="Belova S.E."/>
            <person name="Pimenov N.V."/>
            <person name="Dedysh S.N."/>
        </authorList>
    </citation>
    <scope>NUCLEOTIDE SEQUENCE</scope>
    <source>
        <strain evidence="2">S20</strain>
    </source>
</reference>
<dbReference type="PROSITE" id="PS51742">
    <property type="entry name" value="PPC"/>
    <property type="match status" value="1"/>
</dbReference>
<dbReference type="Pfam" id="PF03479">
    <property type="entry name" value="PCC"/>
    <property type="match status" value="1"/>
</dbReference>
<sequence length="290" mass="31096">MAPRRIAMPGPAEAERIVAVPARGRAFRLTLEKGARLVDTVRDGFGREGFKSGALELGRVALDPFAYVMPALSETPQHAAFYSATFRPPGVTRLDHGAMTFGARDGAPFFHCHALWVEPDGRRSGGHILPEETVVAETIEIDAFGIDGALFDGTPCPETNFKLFEPHPALPAFGPDVSGLTPCYAIRLRPHEDFCTALEDFCAEHGLRSARIRGGVGSTIEARLGNGDGTPNFATEVYVRSGRIAPGPDGTPVADVDVSLVDYTGRLAEGKLIRGDNPVLMTFELVLVAE</sequence>
<protein>
    <submittedName>
        <fullName evidence="2">DUF296 domain-containing protein</fullName>
    </submittedName>
</protein>
<proteinExistence type="predicted"/>
<dbReference type="Gene3D" id="3.30.1330.80">
    <property type="entry name" value="Hypothetical protein, similar to alpha- acetolactate decarboxylase, domain 2"/>
    <property type="match status" value="2"/>
</dbReference>
<accession>A0AAU7XDC9</accession>
<dbReference type="PANTHER" id="PTHR34988:SF1">
    <property type="entry name" value="DNA-BINDING PROTEIN"/>
    <property type="match status" value="1"/>
</dbReference>
<gene>
    <name evidence="2" type="ORF">ABS361_22355</name>
</gene>
<evidence type="ECO:0000313" key="2">
    <source>
        <dbReference type="EMBL" id="XBY44700.1"/>
    </source>
</evidence>
<dbReference type="EMBL" id="CP158568">
    <property type="protein sequence ID" value="XBY44700.1"/>
    <property type="molecule type" value="Genomic_DNA"/>
</dbReference>
<feature type="domain" description="PPC" evidence="1">
    <location>
        <begin position="21"/>
        <end position="167"/>
    </location>
</feature>
<dbReference type="PANTHER" id="PTHR34988">
    <property type="entry name" value="PROTEIN, PUTATIVE-RELATED"/>
    <property type="match status" value="1"/>
</dbReference>
<dbReference type="InterPro" id="IPR005175">
    <property type="entry name" value="PPC_dom"/>
</dbReference>
<organism evidence="2">
    <name type="scientific">Methyloraptor flagellatus</name>
    <dbReference type="NCBI Taxonomy" id="3162530"/>
    <lineage>
        <taxon>Bacteria</taxon>
        <taxon>Pseudomonadati</taxon>
        <taxon>Pseudomonadota</taxon>
        <taxon>Alphaproteobacteria</taxon>
        <taxon>Hyphomicrobiales</taxon>
        <taxon>Ancalomicrobiaceae</taxon>
        <taxon>Methyloraptor</taxon>
    </lineage>
</organism>
<evidence type="ECO:0000259" key="1">
    <source>
        <dbReference type="PROSITE" id="PS51742"/>
    </source>
</evidence>
<dbReference type="KEGG" id="mflg:ABS361_22355"/>
<dbReference type="AlphaFoldDB" id="A0AAU7XDC9"/>
<dbReference type="SUPFAM" id="SSF117856">
    <property type="entry name" value="AF0104/ALDC/Ptd012-like"/>
    <property type="match status" value="2"/>
</dbReference>
<dbReference type="RefSeq" id="WP_407049790.1">
    <property type="nucleotide sequence ID" value="NZ_CP158568.1"/>
</dbReference>